<feature type="active site" evidence="9">
    <location>
        <position position="137"/>
    </location>
</feature>
<reference evidence="12 13" key="1">
    <citation type="submission" date="2023-07" db="EMBL/GenBank/DDBJ databases">
        <title>The novel representative of Negativicutes class, Anaeroselena agilis gen. nov. sp. nov.</title>
        <authorList>
            <person name="Prokofeva M.I."/>
            <person name="Elcheninov A.G."/>
            <person name="Klyukina A."/>
            <person name="Kublanov I.V."/>
            <person name="Frolov E.N."/>
            <person name="Podosokorskaya O.A."/>
        </authorList>
    </citation>
    <scope>NUCLEOTIDE SEQUENCE [LARGE SCALE GENOMIC DNA]</scope>
    <source>
        <strain evidence="12 13">4137-cl</strain>
    </source>
</reference>
<dbReference type="InterPro" id="IPR020568">
    <property type="entry name" value="Ribosomal_Su5_D2-typ_SF"/>
</dbReference>
<dbReference type="EC" id="2.7.1.148" evidence="2 9"/>
<dbReference type="Proteomes" id="UP001254848">
    <property type="component" value="Unassembled WGS sequence"/>
</dbReference>
<feature type="domain" description="GHMP kinase N-terminal" evidence="10">
    <location>
        <begin position="67"/>
        <end position="145"/>
    </location>
</feature>
<evidence type="ECO:0000256" key="2">
    <source>
        <dbReference type="ARBA" id="ARBA00012052"/>
    </source>
</evidence>
<name>A0ABU3P3T3_9FIRM</name>
<dbReference type="GO" id="GO:0050515">
    <property type="term" value="F:4-(cytidine 5'-diphospho)-2-C-methyl-D-erythritol kinase activity"/>
    <property type="evidence" value="ECO:0007669"/>
    <property type="project" value="UniProtKB-EC"/>
</dbReference>
<dbReference type="PIRSF" id="PIRSF010376">
    <property type="entry name" value="IspE"/>
    <property type="match status" value="1"/>
</dbReference>
<dbReference type="InterPro" id="IPR013750">
    <property type="entry name" value="GHMP_kinase_C_dom"/>
</dbReference>
<evidence type="ECO:0000256" key="5">
    <source>
        <dbReference type="ARBA" id="ARBA00022741"/>
    </source>
</evidence>
<dbReference type="NCBIfam" id="NF011202">
    <property type="entry name" value="PRK14608.1"/>
    <property type="match status" value="1"/>
</dbReference>
<keyword evidence="5 9" id="KW-0547">Nucleotide-binding</keyword>
<feature type="domain" description="GHMP kinase C-terminal" evidence="11">
    <location>
        <begin position="206"/>
        <end position="273"/>
    </location>
</feature>
<evidence type="ECO:0000256" key="1">
    <source>
        <dbReference type="ARBA" id="ARBA00009684"/>
    </source>
</evidence>
<dbReference type="InterPro" id="IPR036554">
    <property type="entry name" value="GHMP_kinase_C_sf"/>
</dbReference>
<dbReference type="SUPFAM" id="SSF54211">
    <property type="entry name" value="Ribosomal protein S5 domain 2-like"/>
    <property type="match status" value="1"/>
</dbReference>
<dbReference type="InterPro" id="IPR014721">
    <property type="entry name" value="Ribsml_uS5_D2-typ_fold_subgr"/>
</dbReference>
<organism evidence="12 13">
    <name type="scientific">Anaeroselena agilis</name>
    <dbReference type="NCBI Taxonomy" id="3063788"/>
    <lineage>
        <taxon>Bacteria</taxon>
        <taxon>Bacillati</taxon>
        <taxon>Bacillota</taxon>
        <taxon>Negativicutes</taxon>
        <taxon>Acetonemataceae</taxon>
        <taxon>Anaeroselena</taxon>
    </lineage>
</organism>
<proteinExistence type="inferred from homology"/>
<comment type="function">
    <text evidence="9">Catalyzes the phosphorylation of the position 2 hydroxy group of 4-diphosphocytidyl-2C-methyl-D-erythritol.</text>
</comment>
<accession>A0ABU3P3T3</accession>
<keyword evidence="7 9" id="KW-0067">ATP-binding</keyword>
<evidence type="ECO:0000259" key="11">
    <source>
        <dbReference type="Pfam" id="PF08544"/>
    </source>
</evidence>
<dbReference type="InterPro" id="IPR004424">
    <property type="entry name" value="IspE"/>
</dbReference>
<comment type="catalytic activity">
    <reaction evidence="9">
        <text>4-CDP-2-C-methyl-D-erythritol + ATP = 4-CDP-2-C-methyl-D-erythritol 2-phosphate + ADP + H(+)</text>
        <dbReference type="Rhea" id="RHEA:18437"/>
        <dbReference type="ChEBI" id="CHEBI:15378"/>
        <dbReference type="ChEBI" id="CHEBI:30616"/>
        <dbReference type="ChEBI" id="CHEBI:57823"/>
        <dbReference type="ChEBI" id="CHEBI:57919"/>
        <dbReference type="ChEBI" id="CHEBI:456216"/>
        <dbReference type="EC" id="2.7.1.148"/>
    </reaction>
</comment>
<protein>
    <recommendedName>
        <fullName evidence="3 9">4-diphosphocytidyl-2-C-methyl-D-erythritol kinase</fullName>
        <shortName evidence="9">CMK</shortName>
        <ecNumber evidence="2 9">2.7.1.148</ecNumber>
    </recommendedName>
    <alternativeName>
        <fullName evidence="8 9">4-(cytidine-5'-diphospho)-2-C-methyl-D-erythritol kinase</fullName>
    </alternativeName>
</protein>
<evidence type="ECO:0000259" key="10">
    <source>
        <dbReference type="Pfam" id="PF00288"/>
    </source>
</evidence>
<dbReference type="NCBIfam" id="TIGR00154">
    <property type="entry name" value="ispE"/>
    <property type="match status" value="1"/>
</dbReference>
<evidence type="ECO:0000256" key="8">
    <source>
        <dbReference type="ARBA" id="ARBA00032554"/>
    </source>
</evidence>
<dbReference type="Pfam" id="PF00288">
    <property type="entry name" value="GHMP_kinases_N"/>
    <property type="match status" value="1"/>
</dbReference>
<evidence type="ECO:0000256" key="6">
    <source>
        <dbReference type="ARBA" id="ARBA00022777"/>
    </source>
</evidence>
<evidence type="ECO:0000313" key="12">
    <source>
        <dbReference type="EMBL" id="MDT8903704.1"/>
    </source>
</evidence>
<evidence type="ECO:0000256" key="4">
    <source>
        <dbReference type="ARBA" id="ARBA00022679"/>
    </source>
</evidence>
<evidence type="ECO:0000313" key="13">
    <source>
        <dbReference type="Proteomes" id="UP001254848"/>
    </source>
</evidence>
<keyword evidence="9" id="KW-0414">Isoprene biosynthesis</keyword>
<dbReference type="SUPFAM" id="SSF55060">
    <property type="entry name" value="GHMP Kinase, C-terminal domain"/>
    <property type="match status" value="1"/>
</dbReference>
<comment type="similarity">
    <text evidence="1 9">Belongs to the GHMP kinase family. IspE subfamily.</text>
</comment>
<keyword evidence="13" id="KW-1185">Reference proteome</keyword>
<comment type="caution">
    <text evidence="12">The sequence shown here is derived from an EMBL/GenBank/DDBJ whole genome shotgun (WGS) entry which is preliminary data.</text>
</comment>
<dbReference type="PANTHER" id="PTHR43527">
    <property type="entry name" value="4-DIPHOSPHOCYTIDYL-2-C-METHYL-D-ERYTHRITOL KINASE, CHLOROPLASTIC"/>
    <property type="match status" value="1"/>
</dbReference>
<dbReference type="Gene3D" id="3.30.70.890">
    <property type="entry name" value="GHMP kinase, C-terminal domain"/>
    <property type="match status" value="1"/>
</dbReference>
<gene>
    <name evidence="9 12" type="primary">ispE</name>
    <name evidence="12" type="ORF">Q4T40_20950</name>
</gene>
<dbReference type="PANTHER" id="PTHR43527:SF2">
    <property type="entry name" value="4-DIPHOSPHOCYTIDYL-2-C-METHYL-D-ERYTHRITOL KINASE, CHLOROPLASTIC"/>
    <property type="match status" value="1"/>
</dbReference>
<feature type="active site" evidence="9">
    <location>
        <position position="13"/>
    </location>
</feature>
<evidence type="ECO:0000256" key="3">
    <source>
        <dbReference type="ARBA" id="ARBA00017473"/>
    </source>
</evidence>
<sequence length="301" mass="31058">MPVERLVLAARAKINLALDVLFKRPDGYHEVAMVMQSLALADKVTLTADRALSVVSTAPDLECGPSNLAYRAAALLRERCGVDRGVRIALEKNIPLAAGLAGGSADAAAVLRGLNRLWGLGLTLSELEGVGAALGSDVPFCLRGGTVLATGRGEALRSLPALPHAWIVLAKPPVAVSTAWVYGNYRGERVTLRPDVAGMESCLAAGDLNGVTARLANVLETVTVPAHPAVAALKAAMLEHGARASLMSGSGPTVFGIADNLRQAEKIAAALRSSTDAWVTVTETAGELEGEDGTTVAADQA</sequence>
<comment type="pathway">
    <text evidence="9">Isoprenoid biosynthesis; isopentenyl diphosphate biosynthesis via DXP pathway; isopentenyl diphosphate from 1-deoxy-D-xylulose 5-phosphate: step 3/6.</text>
</comment>
<dbReference type="Gene3D" id="3.30.230.10">
    <property type="match status" value="1"/>
</dbReference>
<feature type="binding site" evidence="9">
    <location>
        <begin position="95"/>
        <end position="105"/>
    </location>
    <ligand>
        <name>ATP</name>
        <dbReference type="ChEBI" id="CHEBI:30616"/>
    </ligand>
</feature>
<evidence type="ECO:0000256" key="7">
    <source>
        <dbReference type="ARBA" id="ARBA00022840"/>
    </source>
</evidence>
<keyword evidence="4 9" id="KW-0808">Transferase</keyword>
<dbReference type="HAMAP" id="MF_00061">
    <property type="entry name" value="IspE"/>
    <property type="match status" value="1"/>
</dbReference>
<dbReference type="InterPro" id="IPR006204">
    <property type="entry name" value="GHMP_kinase_N_dom"/>
</dbReference>
<keyword evidence="6 9" id="KW-0418">Kinase</keyword>
<dbReference type="EMBL" id="JAUOZS010000001">
    <property type="protein sequence ID" value="MDT8903704.1"/>
    <property type="molecule type" value="Genomic_DNA"/>
</dbReference>
<evidence type="ECO:0000256" key="9">
    <source>
        <dbReference type="HAMAP-Rule" id="MF_00061"/>
    </source>
</evidence>
<dbReference type="RefSeq" id="WP_413782152.1">
    <property type="nucleotide sequence ID" value="NZ_JAUOZS010000001.1"/>
</dbReference>
<dbReference type="Pfam" id="PF08544">
    <property type="entry name" value="GHMP_kinases_C"/>
    <property type="match status" value="1"/>
</dbReference>